<feature type="region of interest" description="Disordered" evidence="1">
    <location>
        <begin position="273"/>
        <end position="304"/>
    </location>
</feature>
<proteinExistence type="predicted"/>
<evidence type="ECO:0008006" key="4">
    <source>
        <dbReference type="Google" id="ProtNLM"/>
    </source>
</evidence>
<dbReference type="RefSeq" id="WP_245796527.1">
    <property type="nucleotide sequence ID" value="NZ_FONG01000024.1"/>
</dbReference>
<dbReference type="AlphaFoldDB" id="A0A1I2KSJ1"/>
<dbReference type="Proteomes" id="UP000199323">
    <property type="component" value="Unassembled WGS sequence"/>
</dbReference>
<dbReference type="InterPro" id="IPR029046">
    <property type="entry name" value="LolA/LolB/LppX"/>
</dbReference>
<evidence type="ECO:0000313" key="2">
    <source>
        <dbReference type="EMBL" id="SFF69523.1"/>
    </source>
</evidence>
<reference evidence="3" key="1">
    <citation type="submission" date="2016-10" db="EMBL/GenBank/DDBJ databases">
        <authorList>
            <person name="Varghese N."/>
            <person name="Submissions S."/>
        </authorList>
    </citation>
    <scope>NUCLEOTIDE SEQUENCE [LARGE SCALE GENOMIC DNA]</scope>
    <source>
        <strain evidence="3">CGMCC 4.3510</strain>
    </source>
</reference>
<accession>A0A1I2KSJ1</accession>
<name>A0A1I2KSJ1_9ACTN</name>
<dbReference type="SUPFAM" id="SSF89392">
    <property type="entry name" value="Prokaryotic lipoproteins and lipoprotein localization factors"/>
    <property type="match status" value="1"/>
</dbReference>
<organism evidence="2 3">
    <name type="scientific">Actinacidiphila alni</name>
    <dbReference type="NCBI Taxonomy" id="380248"/>
    <lineage>
        <taxon>Bacteria</taxon>
        <taxon>Bacillati</taxon>
        <taxon>Actinomycetota</taxon>
        <taxon>Actinomycetes</taxon>
        <taxon>Kitasatosporales</taxon>
        <taxon>Streptomycetaceae</taxon>
        <taxon>Actinacidiphila</taxon>
    </lineage>
</organism>
<evidence type="ECO:0000256" key="1">
    <source>
        <dbReference type="SAM" id="MobiDB-lite"/>
    </source>
</evidence>
<protein>
    <recommendedName>
        <fullName evidence="4">Lipoprotein</fullName>
    </recommendedName>
</protein>
<sequence length="340" mass="35320">MAPGVATVRPTVRKRQRLRLRQSGQQRERRADKRRRTAATGLTAALGCLCGVALLTGCVGEGAAAESGGAPAATGQDAARAVRAAADVLVRSGSSHVETAMRMASGGTWLTITGSGGFDYVKRQGELRLELPKDAAGAEEHKPLTELLTPGALYMKNRGEGVPAGKWVRMDTDRLPDGNLVTGGATEPLAAAELLRGAQDVELVGTETRRGTRLRHYRGTADIARAADAAPPGDRGPLKAAAKGFSVTSVPFDAWLDADGRLRELSQRFTFSSEAPAGTKAATTSGTKGAATAATTSGTKKPAAPDVTVVSTTRYDTFGVAVPVTMPRAADIWTGKIVSS</sequence>
<keyword evidence="3" id="KW-1185">Reference proteome</keyword>
<dbReference type="EMBL" id="FONG01000024">
    <property type="protein sequence ID" value="SFF69523.1"/>
    <property type="molecule type" value="Genomic_DNA"/>
</dbReference>
<dbReference type="Gene3D" id="2.50.20.20">
    <property type="match status" value="1"/>
</dbReference>
<feature type="compositionally biased region" description="Low complexity" evidence="1">
    <location>
        <begin position="275"/>
        <end position="304"/>
    </location>
</feature>
<evidence type="ECO:0000313" key="3">
    <source>
        <dbReference type="Proteomes" id="UP000199323"/>
    </source>
</evidence>
<gene>
    <name evidence="2" type="ORF">SAMN05216251_124133</name>
</gene>
<feature type="region of interest" description="Disordered" evidence="1">
    <location>
        <begin position="18"/>
        <end position="37"/>
    </location>
</feature>